<keyword evidence="1" id="KW-1133">Transmembrane helix</keyword>
<keyword evidence="1" id="KW-0812">Transmembrane</keyword>
<keyword evidence="3" id="KW-1185">Reference proteome</keyword>
<name>A0AAE8Y0D8_9VIRU</name>
<evidence type="ECO:0000256" key="1">
    <source>
        <dbReference type="SAM" id="Phobius"/>
    </source>
</evidence>
<feature type="transmembrane region" description="Helical" evidence="1">
    <location>
        <begin position="285"/>
        <end position="307"/>
    </location>
</feature>
<evidence type="ECO:0000313" key="2">
    <source>
        <dbReference type="EMBL" id="UBZ25610.1"/>
    </source>
</evidence>
<sequence>MFKFISLIFLWSLFHITLTDIVNNVVDNANNCRVYRNVSKIIVNKTSELQTSQLVHTHSLTSLMELWVMNISSFTTDEEWFSIFIDPSLYHVGFRLKIKEEGYFHSINIITNPNCNTQWGDWYQCSLSMLVLTLEKNGKMRRNTESILNCYCFKRCLSPQSPPSLKSIGRHFKTMSSKGTPAKPLKELYLETIVKKGNLYIQPPTKEQYFKAKSCLLYIEDNTYNSTKSAPSCDFYLYGHEPFAKDRNLKIYSRNVFDNDKEYDSIFALDYIIYIFSFITLLFDYFLFIFQILKYLFTFAVIVILVLHKLKRKEHAN</sequence>
<evidence type="ECO:0000313" key="3">
    <source>
        <dbReference type="Proteomes" id="UP000830962"/>
    </source>
</evidence>
<dbReference type="Proteomes" id="UP000830962">
    <property type="component" value="Segment"/>
</dbReference>
<gene>
    <name evidence="2" type="ORF">CmNV_020</name>
</gene>
<accession>A0AAE8Y0D8</accession>
<organism evidence="2 3">
    <name type="scientific">Carcinus maenas nudivirus</name>
    <dbReference type="NCBI Taxonomy" id="2880837"/>
    <lineage>
        <taxon>Viruses</taxon>
        <taxon>Viruses incertae sedis</taxon>
        <taxon>Naldaviricetes</taxon>
        <taxon>Lefavirales</taxon>
        <taxon>Nudiviridae</taxon>
        <taxon>Gammanudivirus</taxon>
        <taxon>Gammanudivirus cameanadis</taxon>
    </lineage>
</organism>
<protein>
    <submittedName>
        <fullName evidence="2">Uncharacterized protein</fullName>
    </submittedName>
</protein>
<dbReference type="EMBL" id="MZ311578">
    <property type="protein sequence ID" value="UBZ25610.1"/>
    <property type="molecule type" value="Genomic_DNA"/>
</dbReference>
<keyword evidence="1" id="KW-0472">Membrane</keyword>
<proteinExistence type="predicted"/>
<reference evidence="2" key="1">
    <citation type="journal article" date="2021" name="Viruses">
        <title>Identification and Full Characterisation of Two Novel Crustacean Infecting Members of the Family Nudiviridae Provides Support for Two Subfamilies.</title>
        <authorList>
            <person name="Bateman K.S."/>
            <person name="Kerr R."/>
            <person name="Stentiford G.D."/>
            <person name="Bean T.P."/>
            <person name="Hooper C."/>
            <person name="Van Eynde B."/>
            <person name="Delbare D."/>
            <person name="Bojko J."/>
            <person name="Christiaens O."/>
            <person name="Taning C.N.T."/>
            <person name="Smagghe G."/>
            <person name="van Oers M.M."/>
            <person name="van Aerle R."/>
        </authorList>
    </citation>
    <scope>NUCLEOTIDE SEQUENCE</scope>
    <source>
        <strain evidence="2">AN2</strain>
    </source>
</reference>